<dbReference type="EMBL" id="KQ474079">
    <property type="protein sequence ID" value="KPV74649.1"/>
    <property type="molecule type" value="Genomic_DNA"/>
</dbReference>
<keyword evidence="2" id="KW-0378">Hydrolase</keyword>
<keyword evidence="1" id="KW-0732">Signal</keyword>
<proteinExistence type="predicted"/>
<evidence type="ECO:0000256" key="1">
    <source>
        <dbReference type="SAM" id="SignalP"/>
    </source>
</evidence>
<name>A0A194S2A3_RHOGW</name>
<feature type="chain" id="PRO_5008265430" evidence="1">
    <location>
        <begin position="19"/>
        <end position="85"/>
    </location>
</feature>
<dbReference type="AlphaFoldDB" id="A0A194S2A3"/>
<dbReference type="RefSeq" id="XP_018270698.1">
    <property type="nucleotide sequence ID" value="XM_018414362.1"/>
</dbReference>
<dbReference type="GO" id="GO:0016787">
    <property type="term" value="F:hydrolase activity"/>
    <property type="evidence" value="ECO:0007669"/>
    <property type="project" value="UniProtKB-KW"/>
</dbReference>
<dbReference type="Proteomes" id="UP000053890">
    <property type="component" value="Unassembled WGS sequence"/>
</dbReference>
<reference evidence="2 3" key="1">
    <citation type="journal article" date="2015" name="Front. Microbiol.">
        <title>Genome sequence of the plant growth promoting endophytic yeast Rhodotorula graminis WP1.</title>
        <authorList>
            <person name="Firrincieli A."/>
            <person name="Otillar R."/>
            <person name="Salamov A."/>
            <person name="Schmutz J."/>
            <person name="Khan Z."/>
            <person name="Redman R.S."/>
            <person name="Fleck N.D."/>
            <person name="Lindquist E."/>
            <person name="Grigoriev I.V."/>
            <person name="Doty S.L."/>
        </authorList>
    </citation>
    <scope>NUCLEOTIDE SEQUENCE [LARGE SCALE GENOMIC DNA]</scope>
    <source>
        <strain evidence="2 3">WP1</strain>
    </source>
</reference>
<evidence type="ECO:0000313" key="3">
    <source>
        <dbReference type="Proteomes" id="UP000053890"/>
    </source>
</evidence>
<dbReference type="Pfam" id="PF26113">
    <property type="entry name" value="GH16_XgeA"/>
    <property type="match status" value="1"/>
</dbReference>
<organism evidence="2 3">
    <name type="scientific">Rhodotorula graminis (strain WP1)</name>
    <dbReference type="NCBI Taxonomy" id="578459"/>
    <lineage>
        <taxon>Eukaryota</taxon>
        <taxon>Fungi</taxon>
        <taxon>Dikarya</taxon>
        <taxon>Basidiomycota</taxon>
        <taxon>Pucciniomycotina</taxon>
        <taxon>Microbotryomycetes</taxon>
        <taxon>Sporidiobolales</taxon>
        <taxon>Sporidiobolaceae</taxon>
        <taxon>Rhodotorula</taxon>
    </lineage>
</organism>
<dbReference type="GeneID" id="28974810"/>
<dbReference type="OrthoDB" id="192832at2759"/>
<protein>
    <submittedName>
        <fullName evidence="2">Glycoside hydrolase family 16 protein</fullName>
    </submittedName>
</protein>
<feature type="signal peptide" evidence="1">
    <location>
        <begin position="1"/>
        <end position="18"/>
    </location>
</feature>
<dbReference type="Gene3D" id="2.60.120.200">
    <property type="match status" value="1"/>
</dbReference>
<gene>
    <name evidence="2" type="ORF">RHOBADRAFT_44163</name>
</gene>
<evidence type="ECO:0000313" key="2">
    <source>
        <dbReference type="EMBL" id="KPV74649.1"/>
    </source>
</evidence>
<sequence>MRHGAVALSSLAAAGVAAAPLAIDLISTLANLTCGDWAGPTATCANVGSSGSAAADYPTCADAVRDPAAFVEAYFEINYLKVYSV</sequence>
<keyword evidence="3" id="KW-1185">Reference proteome</keyword>
<accession>A0A194S2A3</accession>